<evidence type="ECO:0000313" key="3">
    <source>
        <dbReference type="Proteomes" id="UP001412067"/>
    </source>
</evidence>
<dbReference type="EMBL" id="JBBWWR010000013">
    <property type="protein sequence ID" value="KAK8955919.1"/>
    <property type="molecule type" value="Genomic_DNA"/>
</dbReference>
<dbReference type="InterPro" id="IPR044730">
    <property type="entry name" value="RNase_H-like_dom_plant"/>
</dbReference>
<dbReference type="InterPro" id="IPR002156">
    <property type="entry name" value="RNaseH_domain"/>
</dbReference>
<dbReference type="Proteomes" id="UP001412067">
    <property type="component" value="Unassembled WGS sequence"/>
</dbReference>
<dbReference type="PANTHER" id="PTHR47723">
    <property type="entry name" value="OS05G0353850 PROTEIN"/>
    <property type="match status" value="1"/>
</dbReference>
<dbReference type="SUPFAM" id="SSF53098">
    <property type="entry name" value="Ribonuclease H-like"/>
    <property type="match status" value="1"/>
</dbReference>
<dbReference type="Pfam" id="PF13456">
    <property type="entry name" value="RVT_3"/>
    <property type="match status" value="1"/>
</dbReference>
<proteinExistence type="predicted"/>
<accession>A0ABR2M266</accession>
<gene>
    <name evidence="2" type="ORF">KSP40_PGU004774</name>
</gene>
<sequence>MVTGWPIYLDASWSPPLFGWLKINFDGSVHPNNQSGLGCTIRNHNDELIVAKGVSIHSWSVNMTEIRSALCALTAAKDLMSDTLGLILEGDSAFACSTLNRVLSGVYDGDVEAKLARLMKDYPRLSISAISRRANSAADFVANKACVSDFVWERGMPLDHTFAFILSQDFHLL</sequence>
<feature type="domain" description="RNase H type-1" evidence="1">
    <location>
        <begin position="24"/>
        <end position="145"/>
    </location>
</feature>
<reference evidence="2 3" key="1">
    <citation type="journal article" date="2022" name="Nat. Plants">
        <title>Genomes of leafy and leafless Platanthera orchids illuminate the evolution of mycoheterotrophy.</title>
        <authorList>
            <person name="Li M.H."/>
            <person name="Liu K.W."/>
            <person name="Li Z."/>
            <person name="Lu H.C."/>
            <person name="Ye Q.L."/>
            <person name="Zhang D."/>
            <person name="Wang J.Y."/>
            <person name="Li Y.F."/>
            <person name="Zhong Z.M."/>
            <person name="Liu X."/>
            <person name="Yu X."/>
            <person name="Liu D.K."/>
            <person name="Tu X.D."/>
            <person name="Liu B."/>
            <person name="Hao Y."/>
            <person name="Liao X.Y."/>
            <person name="Jiang Y.T."/>
            <person name="Sun W.H."/>
            <person name="Chen J."/>
            <person name="Chen Y.Q."/>
            <person name="Ai Y."/>
            <person name="Zhai J.W."/>
            <person name="Wu S.S."/>
            <person name="Zhou Z."/>
            <person name="Hsiao Y.Y."/>
            <person name="Wu W.L."/>
            <person name="Chen Y.Y."/>
            <person name="Lin Y.F."/>
            <person name="Hsu J.L."/>
            <person name="Li C.Y."/>
            <person name="Wang Z.W."/>
            <person name="Zhao X."/>
            <person name="Zhong W.Y."/>
            <person name="Ma X.K."/>
            <person name="Ma L."/>
            <person name="Huang J."/>
            <person name="Chen G.Z."/>
            <person name="Huang M.Z."/>
            <person name="Huang L."/>
            <person name="Peng D.H."/>
            <person name="Luo Y.B."/>
            <person name="Zou S.Q."/>
            <person name="Chen S.P."/>
            <person name="Lan S."/>
            <person name="Tsai W.C."/>
            <person name="Van de Peer Y."/>
            <person name="Liu Z.J."/>
        </authorList>
    </citation>
    <scope>NUCLEOTIDE SEQUENCE [LARGE SCALE GENOMIC DNA]</scope>
    <source>
        <strain evidence="2">Lor288</strain>
    </source>
</reference>
<dbReference type="Gene3D" id="3.30.420.10">
    <property type="entry name" value="Ribonuclease H-like superfamily/Ribonuclease H"/>
    <property type="match status" value="1"/>
</dbReference>
<dbReference type="InterPro" id="IPR053151">
    <property type="entry name" value="RNase_H-like"/>
</dbReference>
<evidence type="ECO:0000313" key="2">
    <source>
        <dbReference type="EMBL" id="KAK8955919.1"/>
    </source>
</evidence>
<evidence type="ECO:0000259" key="1">
    <source>
        <dbReference type="Pfam" id="PF13456"/>
    </source>
</evidence>
<keyword evidence="3" id="KW-1185">Reference proteome</keyword>
<comment type="caution">
    <text evidence="2">The sequence shown here is derived from an EMBL/GenBank/DDBJ whole genome shotgun (WGS) entry which is preliminary data.</text>
</comment>
<dbReference type="PANTHER" id="PTHR47723:SF19">
    <property type="entry name" value="POLYNUCLEOTIDYL TRANSFERASE, RIBONUCLEASE H-LIKE SUPERFAMILY PROTEIN"/>
    <property type="match status" value="1"/>
</dbReference>
<dbReference type="InterPro" id="IPR036397">
    <property type="entry name" value="RNaseH_sf"/>
</dbReference>
<protein>
    <recommendedName>
        <fullName evidence="1">RNase H type-1 domain-containing protein</fullName>
    </recommendedName>
</protein>
<dbReference type="InterPro" id="IPR012337">
    <property type="entry name" value="RNaseH-like_sf"/>
</dbReference>
<organism evidence="2 3">
    <name type="scientific">Platanthera guangdongensis</name>
    <dbReference type="NCBI Taxonomy" id="2320717"/>
    <lineage>
        <taxon>Eukaryota</taxon>
        <taxon>Viridiplantae</taxon>
        <taxon>Streptophyta</taxon>
        <taxon>Embryophyta</taxon>
        <taxon>Tracheophyta</taxon>
        <taxon>Spermatophyta</taxon>
        <taxon>Magnoliopsida</taxon>
        <taxon>Liliopsida</taxon>
        <taxon>Asparagales</taxon>
        <taxon>Orchidaceae</taxon>
        <taxon>Orchidoideae</taxon>
        <taxon>Orchideae</taxon>
        <taxon>Orchidinae</taxon>
        <taxon>Platanthera</taxon>
    </lineage>
</organism>
<dbReference type="CDD" id="cd06222">
    <property type="entry name" value="RNase_H_like"/>
    <property type="match status" value="1"/>
</dbReference>
<name>A0ABR2M266_9ASPA</name>